<evidence type="ECO:0000313" key="4">
    <source>
        <dbReference type="Proteomes" id="UP000682877"/>
    </source>
</evidence>
<gene>
    <name evidence="3" type="ORF">AARE701A_LOCUS2545</name>
</gene>
<feature type="compositionally biased region" description="Basic and acidic residues" evidence="2">
    <location>
        <begin position="355"/>
        <end position="374"/>
    </location>
</feature>
<feature type="compositionally biased region" description="Acidic residues" evidence="2">
    <location>
        <begin position="58"/>
        <end position="67"/>
    </location>
</feature>
<evidence type="ECO:0000313" key="3">
    <source>
        <dbReference type="EMBL" id="CAE5958982.1"/>
    </source>
</evidence>
<feature type="region of interest" description="Disordered" evidence="2">
    <location>
        <begin position="1"/>
        <end position="374"/>
    </location>
</feature>
<accession>A0A8S1ZJP2</accession>
<feature type="compositionally biased region" description="Basic and acidic residues" evidence="2">
    <location>
        <begin position="10"/>
        <end position="25"/>
    </location>
</feature>
<dbReference type="EMBL" id="LR999451">
    <property type="protein sequence ID" value="CAE5958982.1"/>
    <property type="molecule type" value="Genomic_DNA"/>
</dbReference>
<feature type="compositionally biased region" description="Basic and acidic residues" evidence="2">
    <location>
        <begin position="68"/>
        <end position="91"/>
    </location>
</feature>
<dbReference type="PANTHER" id="PTHR31809:SF0">
    <property type="entry name" value="BUD13 HOMOLOG"/>
    <property type="match status" value="1"/>
</dbReference>
<feature type="compositionally biased region" description="Basic residues" evidence="2">
    <location>
        <begin position="26"/>
        <end position="35"/>
    </location>
</feature>
<dbReference type="GO" id="GO:0003723">
    <property type="term" value="F:RNA binding"/>
    <property type="evidence" value="ECO:0007669"/>
    <property type="project" value="TreeGrafter"/>
</dbReference>
<dbReference type="AlphaFoldDB" id="A0A8S1ZJP2"/>
<dbReference type="GO" id="GO:0005684">
    <property type="term" value="C:U2-type spliceosomal complex"/>
    <property type="evidence" value="ECO:0007669"/>
    <property type="project" value="TreeGrafter"/>
</dbReference>
<protein>
    <submittedName>
        <fullName evidence="3">Uncharacterized protein</fullName>
    </submittedName>
</protein>
<dbReference type="Pfam" id="PF09736">
    <property type="entry name" value="Bud13"/>
    <property type="match status" value="1"/>
</dbReference>
<evidence type="ECO:0000256" key="1">
    <source>
        <dbReference type="ARBA" id="ARBA00011069"/>
    </source>
</evidence>
<proteinExistence type="inferred from homology"/>
<feature type="compositionally biased region" description="Basic and acidic residues" evidence="2">
    <location>
        <begin position="220"/>
        <end position="231"/>
    </location>
</feature>
<dbReference type="GO" id="GO:0000398">
    <property type="term" value="P:mRNA splicing, via spliceosome"/>
    <property type="evidence" value="ECO:0007669"/>
    <property type="project" value="TreeGrafter"/>
</dbReference>
<evidence type="ECO:0000256" key="2">
    <source>
        <dbReference type="SAM" id="MobiDB-lite"/>
    </source>
</evidence>
<keyword evidence="4" id="KW-1185">Reference proteome</keyword>
<comment type="similarity">
    <text evidence="1">Belongs to the CWC26 family.</text>
</comment>
<organism evidence="3 4">
    <name type="scientific">Arabidopsis arenosa</name>
    <name type="common">Sand rock-cress</name>
    <name type="synonym">Cardaminopsis arenosa</name>
    <dbReference type="NCBI Taxonomy" id="38785"/>
    <lineage>
        <taxon>Eukaryota</taxon>
        <taxon>Viridiplantae</taxon>
        <taxon>Streptophyta</taxon>
        <taxon>Embryophyta</taxon>
        <taxon>Tracheophyta</taxon>
        <taxon>Spermatophyta</taxon>
        <taxon>Magnoliopsida</taxon>
        <taxon>eudicotyledons</taxon>
        <taxon>Gunneridae</taxon>
        <taxon>Pentapetalae</taxon>
        <taxon>rosids</taxon>
        <taxon>malvids</taxon>
        <taxon>Brassicales</taxon>
        <taxon>Brassicaceae</taxon>
        <taxon>Camelineae</taxon>
        <taxon>Arabidopsis</taxon>
    </lineage>
</organism>
<name>A0A8S1ZJP2_ARAAE</name>
<dbReference type="InterPro" id="IPR051112">
    <property type="entry name" value="CWC26_splicing_factor"/>
</dbReference>
<dbReference type="Proteomes" id="UP000682877">
    <property type="component" value="Chromosome 1"/>
</dbReference>
<reference evidence="3" key="1">
    <citation type="submission" date="2021-01" db="EMBL/GenBank/DDBJ databases">
        <authorList>
            <person name="Bezrukov I."/>
        </authorList>
    </citation>
    <scope>NUCLEOTIDE SEQUENCE</scope>
</reference>
<feature type="compositionally biased region" description="Basic and acidic residues" evidence="2">
    <location>
        <begin position="137"/>
        <end position="148"/>
    </location>
</feature>
<dbReference type="GO" id="GO:0070274">
    <property type="term" value="C:RES complex"/>
    <property type="evidence" value="ECO:0007669"/>
    <property type="project" value="TreeGrafter"/>
</dbReference>
<sequence>MAAPGTGNKSLKDYLKKYESSDVVEKKKKKKQKKPSKPEPKGVLVVDEDPVWQKQVDPEEDENENDSAEERPLVDEDIDVKRMRRLEEIKARRAHNAIAEDGSGWVTLPLNREDTQSDLSPPRRQRTRNDSPSPEPGPRRSVADRVETDMSPPRRRKRHNSPSPEPNRKHTKPVSLDSDMSPPRKRKARNDSPSPEPETKVPKNLSEDLSPPRRRHVHSPSRESSRKRSDSVELDDDLSPPRRKRDLHGSPVSDVKKKSNDLSPSRRRRYHSPSPEPGRRPSKSIASNADLSPPRRNMNMKGSRDSDLSPQRKTADPRRSSNIDSSPPRKPRRESPPPQTSKEQRKTGLISGKDIGSEYRKKKEDEQLRFKNMDSELTGQNAEAVFRDKITGKRISKEEYLKSKQKKVIEKPKEIKLEWGKGLAQKREAEARLQELELEKEKPFARTRDDPELDQMLKERVRFGDPMAHLVKKKKHETTLVDLGDDEEMKKSGFIIPQSVPKHSWLTRGLEAATNRYGIKPGRHWDGVDRSNGTEKKLIKTTNERKATEIEAYLWSVADM</sequence>
<dbReference type="PANTHER" id="PTHR31809">
    <property type="entry name" value="BUD13 HOMOLOG"/>
    <property type="match status" value="1"/>
</dbReference>
<dbReference type="InterPro" id="IPR018609">
    <property type="entry name" value="Bud13"/>
</dbReference>